<evidence type="ECO:0000313" key="3">
    <source>
        <dbReference type="Proteomes" id="UP001185779"/>
    </source>
</evidence>
<evidence type="ECO:0000313" key="4">
    <source>
        <dbReference type="Proteomes" id="UP001185922"/>
    </source>
</evidence>
<dbReference type="Proteomes" id="UP001185922">
    <property type="component" value="Unassembled WGS sequence"/>
</dbReference>
<gene>
    <name evidence="1" type="ORF">R3P94_05875</name>
    <name evidence="2" type="ORF">R3Q15_03980</name>
</gene>
<reference evidence="2 3" key="1">
    <citation type="submission" date="2023-10" db="EMBL/GenBank/DDBJ databases">
        <title>Development of a sustainable strategy for remediation of hydrocarbon-contaminated territories based on the waste exchange concept.</title>
        <authorList>
            <person name="Krivoruchko A."/>
        </authorList>
    </citation>
    <scope>NUCLEOTIDE SEQUENCE</scope>
    <source>
        <strain evidence="1 3">IEGM 1266</strain>
        <strain evidence="2">IEGM 1279</strain>
    </source>
</reference>
<evidence type="ECO:0000313" key="2">
    <source>
        <dbReference type="EMBL" id="MDV6311065.1"/>
    </source>
</evidence>
<evidence type="ECO:0000313" key="1">
    <source>
        <dbReference type="EMBL" id="MDV6306873.1"/>
    </source>
</evidence>
<dbReference type="EMBL" id="JAWLKI010000004">
    <property type="protein sequence ID" value="MDV6306873.1"/>
    <property type="molecule type" value="Genomic_DNA"/>
</dbReference>
<accession>A0AAE4R667</accession>
<comment type="caution">
    <text evidence="2">The sequence shown here is derived from an EMBL/GenBank/DDBJ whole genome shotgun (WGS) entry which is preliminary data.</text>
</comment>
<dbReference type="AlphaFoldDB" id="A0AAE4R667"/>
<protein>
    <submittedName>
        <fullName evidence="2">Uncharacterized protein</fullName>
    </submittedName>
</protein>
<dbReference type="EMBL" id="JAWLKH010000002">
    <property type="protein sequence ID" value="MDV6311065.1"/>
    <property type="molecule type" value="Genomic_DNA"/>
</dbReference>
<sequence>MSTVDLAISLPAEDRTDLDDLGKSLQRPEAPFETRSLDGETVMTIIVTLSTVTFPYFEAWLNARVAARKDTSVSINGVKIDGYSANDAVRIYSEINKNIPIDGSNA</sequence>
<proteinExistence type="predicted"/>
<dbReference type="Proteomes" id="UP001185779">
    <property type="component" value="Unassembled WGS sequence"/>
</dbReference>
<organism evidence="2 4">
    <name type="scientific">Gordonia amicalis</name>
    <dbReference type="NCBI Taxonomy" id="89053"/>
    <lineage>
        <taxon>Bacteria</taxon>
        <taxon>Bacillati</taxon>
        <taxon>Actinomycetota</taxon>
        <taxon>Actinomycetes</taxon>
        <taxon>Mycobacteriales</taxon>
        <taxon>Gordoniaceae</taxon>
        <taxon>Gordonia</taxon>
    </lineage>
</organism>
<dbReference type="RefSeq" id="WP_152528499.1">
    <property type="nucleotide sequence ID" value="NZ_CP096596.1"/>
</dbReference>
<name>A0AAE4R667_9ACTN</name>
<keyword evidence="3" id="KW-1185">Reference proteome</keyword>